<gene>
    <name evidence="2" type="ORF">QNO04_14770</name>
</gene>
<name>A0ABU3JRZ2_9ACTN</name>
<reference evidence="2 3" key="1">
    <citation type="submission" date="2023-05" db="EMBL/GenBank/DDBJ databases">
        <title>Streptomyces fuscus sp. nov., a brown-black pigment producing actinomyces isolated from dry sand of Sea duck farm.</title>
        <authorList>
            <person name="Xie J."/>
            <person name="Shen N."/>
        </authorList>
    </citation>
    <scope>NUCLEOTIDE SEQUENCE [LARGE SCALE GENOMIC DNA]</scope>
    <source>
        <strain evidence="2 3">CGMCC 4.1745</strain>
    </source>
</reference>
<evidence type="ECO:0008006" key="4">
    <source>
        <dbReference type="Google" id="ProtNLM"/>
    </source>
</evidence>
<evidence type="ECO:0000313" key="3">
    <source>
        <dbReference type="Proteomes" id="UP001249760"/>
    </source>
</evidence>
<dbReference type="Proteomes" id="UP001249760">
    <property type="component" value="Unassembled WGS sequence"/>
</dbReference>
<comment type="caution">
    <text evidence="2">The sequence shown here is derived from an EMBL/GenBank/DDBJ whole genome shotgun (WGS) entry which is preliminary data.</text>
</comment>
<dbReference type="EMBL" id="JASKMA010000009">
    <property type="protein sequence ID" value="MDT6984724.1"/>
    <property type="molecule type" value="Genomic_DNA"/>
</dbReference>
<evidence type="ECO:0000256" key="1">
    <source>
        <dbReference type="SAM" id="MobiDB-lite"/>
    </source>
</evidence>
<proteinExistence type="predicted"/>
<accession>A0ABU3JRZ2</accession>
<sequence length="371" mass="41189">MSKKQEGGFSEEALRTAPHNVLSTSSAESRLAGGSEPEGRASDDTGADSRPAPERYTVDTADLDRAFAWLRQAVVQLNERGARTTAAGVKSEVLRLTDAQFRESDLGFTSFRSFLEAAEEAGVVILALPEPGSGLDVAVSLDGSLAINTAVQRPARASRRRIRPDLWTAFVDWNQKFVRLWDRSTERAVIFPVLPSADEPAAIRRMRDRFANHPESFVPIQPISQEQQLEWMRSFAESVSSEAPDLSRCLEEPRPAASFARTLRGDPVLGEAWRSRLSNLVHSVIEAWVAQNDLDIDPREVPFGSDQAETPRSLKGPRRFGTREMAGQDRLSWPSREQGTDLRAQLLAVLSELSTDELMQIRVPIVYALRP</sequence>
<organism evidence="2 3">
    <name type="scientific">Streptomyces lusitanus</name>
    <dbReference type="NCBI Taxonomy" id="68232"/>
    <lineage>
        <taxon>Bacteria</taxon>
        <taxon>Bacillati</taxon>
        <taxon>Actinomycetota</taxon>
        <taxon>Actinomycetes</taxon>
        <taxon>Kitasatosporales</taxon>
        <taxon>Streptomycetaceae</taxon>
        <taxon>Streptomyces</taxon>
    </lineage>
</organism>
<keyword evidence="3" id="KW-1185">Reference proteome</keyword>
<evidence type="ECO:0000313" key="2">
    <source>
        <dbReference type="EMBL" id="MDT6984724.1"/>
    </source>
</evidence>
<feature type="region of interest" description="Disordered" evidence="1">
    <location>
        <begin position="1"/>
        <end position="56"/>
    </location>
</feature>
<protein>
    <recommendedName>
        <fullName evidence="4">HTH OST-type domain-containing protein</fullName>
    </recommendedName>
</protein>
<dbReference type="RefSeq" id="WP_394305344.1">
    <property type="nucleotide sequence ID" value="NZ_JASKMA010000009.1"/>
</dbReference>